<gene>
    <name evidence="2" type="ORF">AVDCRST_MAG15-3281</name>
</gene>
<feature type="non-terminal residue" evidence="2">
    <location>
        <position position="81"/>
    </location>
</feature>
<feature type="non-terminal residue" evidence="2">
    <location>
        <position position="1"/>
    </location>
</feature>
<name>A0A6J4QBJ1_9RHOB</name>
<evidence type="ECO:0000313" key="2">
    <source>
        <dbReference type="EMBL" id="CAA9437254.1"/>
    </source>
</evidence>
<reference evidence="2" key="1">
    <citation type="submission" date="2020-02" db="EMBL/GenBank/DDBJ databases">
        <authorList>
            <person name="Meier V. D."/>
        </authorList>
    </citation>
    <scope>NUCLEOTIDE SEQUENCE</scope>
    <source>
        <strain evidence="2">AVDCRST_MAG15</strain>
    </source>
</reference>
<sequence>EWSLCKRPAPAGPCGAGRRPSLREAGSGGRPARRTARAGRRAGDHLRRSRCGRAATRPCRGPQPRLRAGAPVRPRSGHGAL</sequence>
<organism evidence="2">
    <name type="scientific">uncultured Rubellimicrobium sp</name>
    <dbReference type="NCBI Taxonomy" id="543078"/>
    <lineage>
        <taxon>Bacteria</taxon>
        <taxon>Pseudomonadati</taxon>
        <taxon>Pseudomonadota</taxon>
        <taxon>Alphaproteobacteria</taxon>
        <taxon>Rhodobacterales</taxon>
        <taxon>Roseobacteraceae</taxon>
        <taxon>Rubellimicrobium</taxon>
        <taxon>environmental samples</taxon>
    </lineage>
</organism>
<feature type="region of interest" description="Disordered" evidence="1">
    <location>
        <begin position="1"/>
        <end position="81"/>
    </location>
</feature>
<evidence type="ECO:0000256" key="1">
    <source>
        <dbReference type="SAM" id="MobiDB-lite"/>
    </source>
</evidence>
<feature type="compositionally biased region" description="Basic residues" evidence="1">
    <location>
        <begin position="31"/>
        <end position="40"/>
    </location>
</feature>
<proteinExistence type="predicted"/>
<dbReference type="AlphaFoldDB" id="A0A6J4QBJ1"/>
<protein>
    <submittedName>
        <fullName evidence="2">Uncharacterized protein</fullName>
    </submittedName>
</protein>
<accession>A0A6J4QBJ1</accession>
<dbReference type="EMBL" id="CADCUU010000488">
    <property type="protein sequence ID" value="CAA9437254.1"/>
    <property type="molecule type" value="Genomic_DNA"/>
</dbReference>